<dbReference type="Pfam" id="PF03763">
    <property type="entry name" value="Remorin_C"/>
    <property type="match status" value="1"/>
</dbReference>
<feature type="repeat" description="PPR" evidence="7">
    <location>
        <begin position="1429"/>
        <end position="1463"/>
    </location>
</feature>
<dbReference type="PANTHER" id="PTHR47447:SF28">
    <property type="entry name" value="PENTACOTRIPEPTIDE-REPEAT REGION OF PRORP DOMAIN-CONTAINING PROTEIN"/>
    <property type="match status" value="1"/>
</dbReference>
<dbReference type="InterPro" id="IPR011990">
    <property type="entry name" value="TPR-like_helical_dom_sf"/>
</dbReference>
<evidence type="ECO:0000259" key="10">
    <source>
        <dbReference type="PROSITE" id="PS50103"/>
    </source>
</evidence>
<dbReference type="Pfam" id="PF13041">
    <property type="entry name" value="PPR_2"/>
    <property type="match status" value="3"/>
</dbReference>
<feature type="compositionally biased region" description="Polar residues" evidence="9">
    <location>
        <begin position="152"/>
        <end position="161"/>
    </location>
</feature>
<dbReference type="SUPFAM" id="SSF81901">
    <property type="entry name" value="HCP-like"/>
    <property type="match status" value="1"/>
</dbReference>
<feature type="region of interest" description="Disordered" evidence="9">
    <location>
        <begin position="711"/>
        <end position="732"/>
    </location>
</feature>
<dbReference type="InterPro" id="IPR005516">
    <property type="entry name" value="Remorin_C"/>
</dbReference>
<feature type="compositionally biased region" description="Basic and acidic residues" evidence="9">
    <location>
        <begin position="846"/>
        <end position="890"/>
    </location>
</feature>
<dbReference type="Pfam" id="PF12854">
    <property type="entry name" value="PPR_1"/>
    <property type="match status" value="1"/>
</dbReference>
<feature type="region of interest" description="Disordered" evidence="9">
    <location>
        <begin position="272"/>
        <end position="320"/>
    </location>
</feature>
<accession>A0A7G2E6Q3</accession>
<evidence type="ECO:0000256" key="8">
    <source>
        <dbReference type="PROSITE-ProRule" id="PRU00723"/>
    </source>
</evidence>
<dbReference type="SUPFAM" id="SSF90229">
    <property type="entry name" value="CCCH zinc finger"/>
    <property type="match status" value="1"/>
</dbReference>
<comment type="similarity">
    <text evidence="2">Belongs to the PPR family. P subfamily.</text>
</comment>
<evidence type="ECO:0000313" key="11">
    <source>
        <dbReference type="EMBL" id="CAD5317915.1"/>
    </source>
</evidence>
<evidence type="ECO:0000256" key="2">
    <source>
        <dbReference type="ARBA" id="ARBA00007626"/>
    </source>
</evidence>
<feature type="repeat" description="PPR" evidence="7">
    <location>
        <begin position="1210"/>
        <end position="1244"/>
    </location>
</feature>
<sequence>MDYERIGKTQVTSSGGGFSPGKLRSMLLLGVDRKKNEEEESTPTMRSGSNQIDDPRVYVASGLDDCKDVDVVSEITDCSTSGIARSISLGLQEYSDYDNVNEIKSVSASSVFEFQKTEKEKVNQRMPIRSFSKPAPSKWDDAQKWIASPTANRPKTGQVQVPGSKKGPSFGRQSSMKIVEVAEYRVVEEPDTKRIDVSQVKKDMGNKFGSWEVDSYTTVDSYVKPVLMVENSIVESATEVNLSRHDSSVATAFAQPPSTARSVSMRDMGTEMTPIASQEPSRNGTPIRATTPIRSPISSEPSSPGRQASASPMSNKELSEKELQMKTRREIMVLGTQLGKFNIAAWASKEDEDKDASTSLKTKASLQTSKSVSEARATAWEEAEKAKHMARFRREEMKIQAWENHQKAKSEAEMKKTEVEVERIKGRAQDRLMKKLATIERKAEEKRAAAEAKKDHQAAKTEKQAEQIRRTGKGPECEYRHSEYARMNPRDCYYWLNGNCLNPKCGFRHPPLEGLLGNQGGAPAVSVQPIHATAQHPSVAKQPVPCVFFQKGMCMKGDMCSFLHTPNPAAYKKQHPVEAKPATDPQCSKKPIENNTEEKKLPDVNLSKVVKGHTDISAAPRVASTGLRDSRSVEGYIPNHVGYEPVVQRKGPGFPSFTEGGHSTQLLQKYGSDDNNSFHNGKDADDVLRESSPGFDVLVDNEAGDSEYYHVEDRYGRRSQERGNSEYDPDFSAIADGDKEALREQRFDSYDRREDRGWGHRRVSSEREDRLDRRVYAEDERSENILESDLRYRLAKQRKGNGMRLSVGGHDYAAPDSSMDRGYRESRRDTPRENSISSSRLQGRIKLRERSNGEEGHHFDRRSERGRDRSELPSQGRLRDRIKGRLEENHSGNQERGFGAPWARRREMEDERKSAPKSSREESKPEPSLGKRKSFEEDHHSHKRSRDSFAAPLPFSEILKRKKAAASGGSRNNNKDETISKEEAGDEIKLITEEKTEVVSEPKAEVEEEGTVMEEEEIVGEEVYEGNEDEQAYEGDELNGDFLCIIRYPFVTKSGTSTYSEDFDRDWIRKVVHNDLWDDPGLEKLFDLTLAPIWVPRVLVELKEDPKLAFKFFKWSMTRNGFKHSVESYCIVAHILFCARMYYDANSVLKEMVLSKADCDVFDVLWSTRNVCVPGFGVFDALFSVLIDLGMLEEAIQCFSKMKRFRVFPKTRSCNGLLHRFAKLGKTDDVKRFFKDMIGAGARPTVFTYNIMIDCMCKEGDVEAARGLFEEMKFRGLVPDTVTYNSMIDGFGKVGRLDDTVCFFEEMKDMCCEPDVITYNALINCFCKFGKLPIGLEFYREMKGNGLKPNVVSYSTLVDAFCKEGMMQQAIKFYVDMRRVGLVPNEYTYTSLIDANCKIGNLSDAFSLEKIEAAKVVMNEMKECGIKANSLIYTTLMDAYFKSGNPTEGLHLLDEMKELDIEANAAIFTAMIDGLCKDNQVEAATTLFEQMVQKGLVPDRTAYTSLMDGNFKQGNVLEALALRDKMAEIGMKLDLLAYTSLVWGLSHCNQLQKARSFLEEMIGEGIHPDEVLCISVLKKHYELGCIDEAVELQSYLMKHQLLTSDNDNALPNICSFPDLLRTDPRRKLIDGIYCSSTRAEILKL</sequence>
<evidence type="ECO:0000256" key="5">
    <source>
        <dbReference type="ARBA" id="ARBA00022771"/>
    </source>
</evidence>
<dbReference type="InterPro" id="IPR036855">
    <property type="entry name" value="Znf_CCCH_sf"/>
</dbReference>
<feature type="region of interest" description="Disordered" evidence="9">
    <location>
        <begin position="447"/>
        <end position="474"/>
    </location>
</feature>
<feature type="region of interest" description="Disordered" evidence="9">
    <location>
        <begin position="802"/>
        <end position="987"/>
    </location>
</feature>
<evidence type="ECO:0000256" key="7">
    <source>
        <dbReference type="PROSITE-ProRule" id="PRU00708"/>
    </source>
</evidence>
<keyword evidence="4" id="KW-0677">Repeat</keyword>
<dbReference type="EMBL" id="LR881467">
    <property type="protein sequence ID" value="CAD5317915.1"/>
    <property type="molecule type" value="Genomic_DNA"/>
</dbReference>
<feature type="domain" description="C3H1-type" evidence="10">
    <location>
        <begin position="540"/>
        <end position="567"/>
    </location>
</feature>
<protein>
    <submittedName>
        <fullName evidence="11">(thale cress) hypothetical protein</fullName>
    </submittedName>
</protein>
<evidence type="ECO:0000256" key="1">
    <source>
        <dbReference type="ARBA" id="ARBA00005711"/>
    </source>
</evidence>
<feature type="compositionally biased region" description="Basic and acidic residues" evidence="9">
    <location>
        <begin position="711"/>
        <end position="725"/>
    </location>
</feature>
<feature type="repeat" description="PPR" evidence="7">
    <location>
        <begin position="1315"/>
        <end position="1349"/>
    </location>
</feature>
<feature type="repeat" description="PPR" evidence="7">
    <location>
        <begin position="1280"/>
        <end position="1314"/>
    </location>
</feature>
<dbReference type="Gene3D" id="4.10.1000.10">
    <property type="entry name" value="Zinc finger, CCCH-type"/>
    <property type="match status" value="2"/>
</dbReference>
<dbReference type="GO" id="GO:0008270">
    <property type="term" value="F:zinc ion binding"/>
    <property type="evidence" value="ECO:0007669"/>
    <property type="project" value="UniProtKB-KW"/>
</dbReference>
<dbReference type="NCBIfam" id="TIGR00756">
    <property type="entry name" value="PPR"/>
    <property type="match status" value="7"/>
</dbReference>
<feature type="zinc finger region" description="C3H1-type" evidence="8">
    <location>
        <begin position="486"/>
        <end position="512"/>
    </location>
</feature>
<feature type="repeat" description="PPR" evidence="7">
    <location>
        <begin position="1350"/>
        <end position="1384"/>
    </location>
</feature>
<evidence type="ECO:0000313" key="12">
    <source>
        <dbReference type="Proteomes" id="UP000516314"/>
    </source>
</evidence>
<evidence type="ECO:0000256" key="3">
    <source>
        <dbReference type="ARBA" id="ARBA00022723"/>
    </source>
</evidence>
<reference evidence="11 12" key="1">
    <citation type="submission" date="2020-09" db="EMBL/GenBank/DDBJ databases">
        <authorList>
            <person name="Ashkenazy H."/>
        </authorList>
    </citation>
    <scope>NUCLEOTIDE SEQUENCE [LARGE SCALE GENOMIC DNA]</scope>
    <source>
        <strain evidence="12">cv. Cdm-0</strain>
    </source>
</reference>
<feature type="repeat" description="PPR" evidence="7">
    <location>
        <begin position="1464"/>
        <end position="1498"/>
    </location>
</feature>
<comment type="similarity">
    <text evidence="1">Belongs to the remorin family.</text>
</comment>
<feature type="repeat" description="PPR" evidence="7">
    <location>
        <begin position="1499"/>
        <end position="1533"/>
    </location>
</feature>
<feature type="compositionally biased region" description="Basic and acidic residues" evidence="9">
    <location>
        <begin position="973"/>
        <end position="987"/>
    </location>
</feature>
<dbReference type="InterPro" id="IPR002885">
    <property type="entry name" value="PPR_rpt"/>
</dbReference>
<keyword evidence="6 8" id="KW-0862">Zinc</keyword>
<feature type="region of interest" description="Disordered" evidence="9">
    <location>
        <begin position="152"/>
        <end position="172"/>
    </location>
</feature>
<evidence type="ECO:0000256" key="4">
    <source>
        <dbReference type="ARBA" id="ARBA00022737"/>
    </source>
</evidence>
<keyword evidence="5 8" id="KW-0863">Zinc-finger</keyword>
<feature type="compositionally biased region" description="Basic and acidic residues" evidence="9">
    <location>
        <begin position="818"/>
        <end position="832"/>
    </location>
</feature>
<feature type="compositionally biased region" description="Basic and acidic residues" evidence="9">
    <location>
        <begin position="590"/>
        <end position="601"/>
    </location>
</feature>
<dbReference type="PROSITE" id="PS50103">
    <property type="entry name" value="ZF_C3H1"/>
    <property type="match status" value="2"/>
</dbReference>
<feature type="domain" description="C3H1-type" evidence="10">
    <location>
        <begin position="486"/>
        <end position="512"/>
    </location>
</feature>
<feature type="compositionally biased region" description="Polar residues" evidence="9">
    <location>
        <begin position="42"/>
        <end position="52"/>
    </location>
</feature>
<feature type="compositionally biased region" description="Polar residues" evidence="9">
    <location>
        <begin position="275"/>
        <end position="284"/>
    </location>
</feature>
<gene>
    <name evidence="11" type="ORF">AT9943_LOCUS6168</name>
</gene>
<feature type="compositionally biased region" description="Basic and acidic residues" evidence="9">
    <location>
        <begin position="904"/>
        <end position="925"/>
    </location>
</feature>
<feature type="repeat" description="PPR" evidence="7">
    <location>
        <begin position="1534"/>
        <end position="1568"/>
    </location>
</feature>
<dbReference type="PANTHER" id="PTHR47447">
    <property type="entry name" value="OS03G0856100 PROTEIN"/>
    <property type="match status" value="1"/>
</dbReference>
<feature type="region of interest" description="Disordered" evidence="9">
    <location>
        <begin position="1"/>
        <end position="54"/>
    </location>
</feature>
<feature type="repeat" description="PPR" evidence="7">
    <location>
        <begin position="1245"/>
        <end position="1279"/>
    </location>
</feature>
<dbReference type="InterPro" id="IPR000571">
    <property type="entry name" value="Znf_CCCH"/>
</dbReference>
<evidence type="ECO:0000256" key="6">
    <source>
        <dbReference type="ARBA" id="ARBA00022833"/>
    </source>
</evidence>
<dbReference type="Pfam" id="PF01535">
    <property type="entry name" value="PPR"/>
    <property type="match status" value="4"/>
</dbReference>
<dbReference type="Gene3D" id="1.25.40.10">
    <property type="entry name" value="Tetratricopeptide repeat domain"/>
    <property type="match status" value="5"/>
</dbReference>
<dbReference type="Proteomes" id="UP000516314">
    <property type="component" value="Chromosome 2"/>
</dbReference>
<name>A0A7G2E6Q3_ARATH</name>
<proteinExistence type="inferred from homology"/>
<feature type="zinc finger region" description="C3H1-type" evidence="8">
    <location>
        <begin position="540"/>
        <end position="567"/>
    </location>
</feature>
<feature type="compositionally biased region" description="Polar residues" evidence="9">
    <location>
        <begin position="305"/>
        <end position="316"/>
    </location>
</feature>
<feature type="compositionally biased region" description="Low complexity" evidence="9">
    <location>
        <begin position="292"/>
        <end position="304"/>
    </location>
</feature>
<evidence type="ECO:0000256" key="9">
    <source>
        <dbReference type="SAM" id="MobiDB-lite"/>
    </source>
</evidence>
<dbReference type="PROSITE" id="PS51375">
    <property type="entry name" value="PPR"/>
    <property type="match status" value="9"/>
</dbReference>
<keyword evidence="3 8" id="KW-0479">Metal-binding</keyword>
<dbReference type="SMART" id="SM00356">
    <property type="entry name" value="ZnF_C3H1"/>
    <property type="match status" value="2"/>
</dbReference>
<feature type="region of interest" description="Disordered" evidence="9">
    <location>
        <begin position="577"/>
        <end position="601"/>
    </location>
</feature>
<organism evidence="11 12">
    <name type="scientific">Arabidopsis thaliana</name>
    <name type="common">Mouse-ear cress</name>
    <dbReference type="NCBI Taxonomy" id="3702"/>
    <lineage>
        <taxon>Eukaryota</taxon>
        <taxon>Viridiplantae</taxon>
        <taxon>Streptophyta</taxon>
        <taxon>Embryophyta</taxon>
        <taxon>Tracheophyta</taxon>
        <taxon>Spermatophyta</taxon>
        <taxon>Magnoliopsida</taxon>
        <taxon>eudicotyledons</taxon>
        <taxon>Gunneridae</taxon>
        <taxon>Pentapetalae</taxon>
        <taxon>rosids</taxon>
        <taxon>malvids</taxon>
        <taxon>Brassicales</taxon>
        <taxon>Brassicaceae</taxon>
        <taxon>Camelineae</taxon>
        <taxon>Arabidopsis</taxon>
    </lineage>
</organism>